<keyword evidence="3" id="KW-1185">Reference proteome</keyword>
<accession>A0AAN6WRJ0</accession>
<keyword evidence="1" id="KW-0732">Signal</keyword>
<gene>
    <name evidence="2" type="ORF">QBC35DRAFT_282412</name>
</gene>
<feature type="signal peptide" evidence="1">
    <location>
        <begin position="1"/>
        <end position="31"/>
    </location>
</feature>
<dbReference type="Proteomes" id="UP001302126">
    <property type="component" value="Unassembled WGS sequence"/>
</dbReference>
<sequence length="88" mass="9231">MGCGIGPAGNNFLSLLFRIASFALCCRLSSSQLGGNQSFLAWETIADSTEEAINGTLIASILSILGSFSGDTPRLQPLQTKCCLLQSC</sequence>
<evidence type="ECO:0008006" key="4">
    <source>
        <dbReference type="Google" id="ProtNLM"/>
    </source>
</evidence>
<evidence type="ECO:0000313" key="3">
    <source>
        <dbReference type="Proteomes" id="UP001302126"/>
    </source>
</evidence>
<evidence type="ECO:0000256" key="1">
    <source>
        <dbReference type="SAM" id="SignalP"/>
    </source>
</evidence>
<comment type="caution">
    <text evidence="2">The sequence shown here is derived from an EMBL/GenBank/DDBJ whole genome shotgun (WGS) entry which is preliminary data.</text>
</comment>
<evidence type="ECO:0000313" key="2">
    <source>
        <dbReference type="EMBL" id="KAK4186136.1"/>
    </source>
</evidence>
<dbReference type="EMBL" id="MU864430">
    <property type="protein sequence ID" value="KAK4186136.1"/>
    <property type="molecule type" value="Genomic_DNA"/>
</dbReference>
<protein>
    <recommendedName>
        <fullName evidence="4">Secreted protein</fullName>
    </recommendedName>
</protein>
<proteinExistence type="predicted"/>
<organism evidence="2 3">
    <name type="scientific">Podospora australis</name>
    <dbReference type="NCBI Taxonomy" id="1536484"/>
    <lineage>
        <taxon>Eukaryota</taxon>
        <taxon>Fungi</taxon>
        <taxon>Dikarya</taxon>
        <taxon>Ascomycota</taxon>
        <taxon>Pezizomycotina</taxon>
        <taxon>Sordariomycetes</taxon>
        <taxon>Sordariomycetidae</taxon>
        <taxon>Sordariales</taxon>
        <taxon>Podosporaceae</taxon>
        <taxon>Podospora</taxon>
    </lineage>
</organism>
<feature type="chain" id="PRO_5042870856" description="Secreted protein" evidence="1">
    <location>
        <begin position="32"/>
        <end position="88"/>
    </location>
</feature>
<reference evidence="2" key="1">
    <citation type="journal article" date="2023" name="Mol. Phylogenet. Evol.">
        <title>Genome-scale phylogeny and comparative genomics of the fungal order Sordariales.</title>
        <authorList>
            <person name="Hensen N."/>
            <person name="Bonometti L."/>
            <person name="Westerberg I."/>
            <person name="Brannstrom I.O."/>
            <person name="Guillou S."/>
            <person name="Cros-Aarteil S."/>
            <person name="Calhoun S."/>
            <person name="Haridas S."/>
            <person name="Kuo A."/>
            <person name="Mondo S."/>
            <person name="Pangilinan J."/>
            <person name="Riley R."/>
            <person name="LaButti K."/>
            <person name="Andreopoulos B."/>
            <person name="Lipzen A."/>
            <person name="Chen C."/>
            <person name="Yan M."/>
            <person name="Daum C."/>
            <person name="Ng V."/>
            <person name="Clum A."/>
            <person name="Steindorff A."/>
            <person name="Ohm R.A."/>
            <person name="Martin F."/>
            <person name="Silar P."/>
            <person name="Natvig D.O."/>
            <person name="Lalanne C."/>
            <person name="Gautier V."/>
            <person name="Ament-Velasquez S.L."/>
            <person name="Kruys A."/>
            <person name="Hutchinson M.I."/>
            <person name="Powell A.J."/>
            <person name="Barry K."/>
            <person name="Miller A.N."/>
            <person name="Grigoriev I.V."/>
            <person name="Debuchy R."/>
            <person name="Gladieux P."/>
            <person name="Hiltunen Thoren M."/>
            <person name="Johannesson H."/>
        </authorList>
    </citation>
    <scope>NUCLEOTIDE SEQUENCE</scope>
    <source>
        <strain evidence="2">PSN309</strain>
    </source>
</reference>
<reference evidence="2" key="2">
    <citation type="submission" date="2023-05" db="EMBL/GenBank/DDBJ databases">
        <authorList>
            <consortium name="Lawrence Berkeley National Laboratory"/>
            <person name="Steindorff A."/>
            <person name="Hensen N."/>
            <person name="Bonometti L."/>
            <person name="Westerberg I."/>
            <person name="Brannstrom I.O."/>
            <person name="Guillou S."/>
            <person name="Cros-Aarteil S."/>
            <person name="Calhoun S."/>
            <person name="Haridas S."/>
            <person name="Kuo A."/>
            <person name="Mondo S."/>
            <person name="Pangilinan J."/>
            <person name="Riley R."/>
            <person name="Labutti K."/>
            <person name="Andreopoulos B."/>
            <person name="Lipzen A."/>
            <person name="Chen C."/>
            <person name="Yanf M."/>
            <person name="Daum C."/>
            <person name="Ng V."/>
            <person name="Clum A."/>
            <person name="Ohm R."/>
            <person name="Martin F."/>
            <person name="Silar P."/>
            <person name="Natvig D."/>
            <person name="Lalanne C."/>
            <person name="Gautier V."/>
            <person name="Ament-Velasquez S.L."/>
            <person name="Kruys A."/>
            <person name="Hutchinson M.I."/>
            <person name="Powell A.J."/>
            <person name="Barry K."/>
            <person name="Miller A.N."/>
            <person name="Grigoriev I.V."/>
            <person name="Debuchy R."/>
            <person name="Gladieux P."/>
            <person name="Thoren M.H."/>
            <person name="Johannesson H."/>
        </authorList>
    </citation>
    <scope>NUCLEOTIDE SEQUENCE</scope>
    <source>
        <strain evidence="2">PSN309</strain>
    </source>
</reference>
<name>A0AAN6WRJ0_9PEZI</name>
<dbReference type="AlphaFoldDB" id="A0AAN6WRJ0"/>